<proteinExistence type="predicted"/>
<dbReference type="EMBL" id="LAZR01013145">
    <property type="protein sequence ID" value="KKM23330.1"/>
    <property type="molecule type" value="Genomic_DNA"/>
</dbReference>
<sequence>LAPCEGSPMDCCPAYLWKDGLFHSEREKCDDVRTGEWSNFTTGGEVKFKELSENQQKILTVLSYSPYGYTVWREFTGHDIGTCKRLARKGIECVEGQ</sequence>
<protein>
    <submittedName>
        <fullName evidence="1">Uncharacterized protein</fullName>
    </submittedName>
</protein>
<feature type="non-terminal residue" evidence="1">
    <location>
        <position position="1"/>
    </location>
</feature>
<evidence type="ECO:0000313" key="1">
    <source>
        <dbReference type="EMBL" id="KKM23330.1"/>
    </source>
</evidence>
<comment type="caution">
    <text evidence="1">The sequence shown here is derived from an EMBL/GenBank/DDBJ whole genome shotgun (WGS) entry which is preliminary data.</text>
</comment>
<gene>
    <name evidence="1" type="ORF">LCGC14_1616210</name>
</gene>
<name>A0A0F9L6Q5_9ZZZZ</name>
<reference evidence="1" key="1">
    <citation type="journal article" date="2015" name="Nature">
        <title>Complex archaea that bridge the gap between prokaryotes and eukaryotes.</title>
        <authorList>
            <person name="Spang A."/>
            <person name="Saw J.H."/>
            <person name="Jorgensen S.L."/>
            <person name="Zaremba-Niedzwiedzka K."/>
            <person name="Martijn J."/>
            <person name="Lind A.E."/>
            <person name="van Eijk R."/>
            <person name="Schleper C."/>
            <person name="Guy L."/>
            <person name="Ettema T.J."/>
        </authorList>
    </citation>
    <scope>NUCLEOTIDE SEQUENCE</scope>
</reference>
<accession>A0A0F9L6Q5</accession>
<organism evidence="1">
    <name type="scientific">marine sediment metagenome</name>
    <dbReference type="NCBI Taxonomy" id="412755"/>
    <lineage>
        <taxon>unclassified sequences</taxon>
        <taxon>metagenomes</taxon>
        <taxon>ecological metagenomes</taxon>
    </lineage>
</organism>
<dbReference type="AlphaFoldDB" id="A0A0F9L6Q5"/>